<accession>A0AAU9IZG8</accession>
<evidence type="ECO:0008006" key="3">
    <source>
        <dbReference type="Google" id="ProtNLM"/>
    </source>
</evidence>
<evidence type="ECO:0000313" key="1">
    <source>
        <dbReference type="EMBL" id="CAG9318855.1"/>
    </source>
</evidence>
<evidence type="ECO:0000313" key="2">
    <source>
        <dbReference type="Proteomes" id="UP001162131"/>
    </source>
</evidence>
<reference evidence="1" key="1">
    <citation type="submission" date="2021-09" db="EMBL/GenBank/DDBJ databases">
        <authorList>
            <consortium name="AG Swart"/>
            <person name="Singh M."/>
            <person name="Singh A."/>
            <person name="Seah K."/>
            <person name="Emmerich C."/>
        </authorList>
    </citation>
    <scope>NUCLEOTIDE SEQUENCE</scope>
    <source>
        <strain evidence="1">ATCC30299</strain>
    </source>
</reference>
<gene>
    <name evidence="1" type="ORF">BSTOLATCC_MIC22217</name>
</gene>
<keyword evidence="2" id="KW-1185">Reference proteome</keyword>
<dbReference type="PANTHER" id="PTHR34560:SF1">
    <property type="entry name" value="START DOMAIN-CONTAINING PROTEIN"/>
    <property type="match status" value="1"/>
</dbReference>
<comment type="caution">
    <text evidence="1">The sequence shown here is derived from an EMBL/GenBank/DDBJ whole genome shotgun (WGS) entry which is preliminary data.</text>
</comment>
<dbReference type="Gene3D" id="3.30.530.20">
    <property type="match status" value="1"/>
</dbReference>
<dbReference type="InterPro" id="IPR023393">
    <property type="entry name" value="START-like_dom_sf"/>
</dbReference>
<dbReference type="EMBL" id="CAJZBQ010000021">
    <property type="protein sequence ID" value="CAG9318855.1"/>
    <property type="molecule type" value="Genomic_DNA"/>
</dbReference>
<sequence>MPKFEKCLLSFKEAFYHDDLDGLLKYHKKLEKCCEEDSSFRDQLSKSIEFAKFIEDMDAFETCISDIRGDDWKVIINKHNIKTESKGSGHDFLTRATAIVDANLHQVLPFLSEIDLVPTWVDVLKEVLVYEEPTKTRKFARYNFWFPWPLADRECMLEFAAFPVLSEKAICIVMRSPRSPYYMNFEVPPPAGGKKRMSVNIGCLYAQAISPTQTKIVFITQADANIFFLPQWLINFGTKHIMYYLMDTLRNKIMNFSGSIYEERMHEKREFYEFLNRVIDEKFNAS</sequence>
<dbReference type="AlphaFoldDB" id="A0AAU9IZG8"/>
<proteinExistence type="predicted"/>
<dbReference type="Proteomes" id="UP001162131">
    <property type="component" value="Unassembled WGS sequence"/>
</dbReference>
<dbReference type="PANTHER" id="PTHR34560">
    <property type="entry name" value="POLYKETIDE CYCLASE/DEHYDRASE/LIPID TRANSPORT SUPERFAMILY PROTEIN"/>
    <property type="match status" value="1"/>
</dbReference>
<name>A0AAU9IZG8_9CILI</name>
<organism evidence="1 2">
    <name type="scientific">Blepharisma stoltei</name>
    <dbReference type="NCBI Taxonomy" id="1481888"/>
    <lineage>
        <taxon>Eukaryota</taxon>
        <taxon>Sar</taxon>
        <taxon>Alveolata</taxon>
        <taxon>Ciliophora</taxon>
        <taxon>Postciliodesmatophora</taxon>
        <taxon>Heterotrichea</taxon>
        <taxon>Heterotrichida</taxon>
        <taxon>Blepharismidae</taxon>
        <taxon>Blepharisma</taxon>
    </lineage>
</organism>
<protein>
    <recommendedName>
        <fullName evidence="3">START domain-containing protein</fullName>
    </recommendedName>
</protein>
<dbReference type="SUPFAM" id="SSF55961">
    <property type="entry name" value="Bet v1-like"/>
    <property type="match status" value="1"/>
</dbReference>